<accession>A0A4S4LQ48</accession>
<feature type="compositionally biased region" description="Basic and acidic residues" evidence="1">
    <location>
        <begin position="64"/>
        <end position="83"/>
    </location>
</feature>
<name>A0A4S4LQ48_9AGAM</name>
<proteinExistence type="predicted"/>
<dbReference type="InterPro" id="IPR052670">
    <property type="entry name" value="UPF0654_domain"/>
</dbReference>
<dbReference type="Pfam" id="PF10346">
    <property type="entry name" value="Con-6"/>
    <property type="match status" value="2"/>
</dbReference>
<evidence type="ECO:0000313" key="3">
    <source>
        <dbReference type="Proteomes" id="UP000308199"/>
    </source>
</evidence>
<dbReference type="InterPro" id="IPR018824">
    <property type="entry name" value="Conidiation-specific_6"/>
</dbReference>
<keyword evidence="3" id="KW-1185">Reference proteome</keyword>
<sequence>MSSNIGNIAGGHKANLRNPNTSEDAKDHSRQVLEDLDREYDAFESQKNEGNVIGGHKATLKNPRVSEEAKEHSREILEDKEEI</sequence>
<dbReference type="OrthoDB" id="5419162at2759"/>
<feature type="region of interest" description="Disordered" evidence="1">
    <location>
        <begin position="1"/>
        <end position="83"/>
    </location>
</feature>
<organism evidence="2 3">
    <name type="scientific">Phellinidium pouzarii</name>
    <dbReference type="NCBI Taxonomy" id="167371"/>
    <lineage>
        <taxon>Eukaryota</taxon>
        <taxon>Fungi</taxon>
        <taxon>Dikarya</taxon>
        <taxon>Basidiomycota</taxon>
        <taxon>Agaricomycotina</taxon>
        <taxon>Agaricomycetes</taxon>
        <taxon>Hymenochaetales</taxon>
        <taxon>Hymenochaetaceae</taxon>
        <taxon>Phellinidium</taxon>
    </lineage>
</organism>
<dbReference type="EMBL" id="SGPK01000002">
    <property type="protein sequence ID" value="THH12230.1"/>
    <property type="molecule type" value="Genomic_DNA"/>
</dbReference>
<dbReference type="PANTHER" id="PTHR36576:SF1">
    <property type="entry name" value="UPF0654 PROTEIN C11D3.01C-RELATED"/>
    <property type="match status" value="1"/>
</dbReference>
<dbReference type="GO" id="GO:0005737">
    <property type="term" value="C:cytoplasm"/>
    <property type="evidence" value="ECO:0007669"/>
    <property type="project" value="TreeGrafter"/>
</dbReference>
<comment type="caution">
    <text evidence="2">The sequence shown here is derived from an EMBL/GenBank/DDBJ whole genome shotgun (WGS) entry which is preliminary data.</text>
</comment>
<protein>
    <recommendedName>
        <fullName evidence="4">Conidiation protein 6</fullName>
    </recommendedName>
</protein>
<dbReference type="PANTHER" id="PTHR36576">
    <property type="entry name" value="UPF0654 PROTEIN C11D3.01C-RELATED"/>
    <property type="match status" value="1"/>
</dbReference>
<evidence type="ECO:0000256" key="1">
    <source>
        <dbReference type="SAM" id="MobiDB-lite"/>
    </source>
</evidence>
<feature type="compositionally biased region" description="Basic and acidic residues" evidence="1">
    <location>
        <begin position="23"/>
        <end position="47"/>
    </location>
</feature>
<dbReference type="Proteomes" id="UP000308199">
    <property type="component" value="Unassembled WGS sequence"/>
</dbReference>
<gene>
    <name evidence="2" type="ORF">EW145_g103</name>
</gene>
<dbReference type="AlphaFoldDB" id="A0A4S4LQ48"/>
<evidence type="ECO:0008006" key="4">
    <source>
        <dbReference type="Google" id="ProtNLM"/>
    </source>
</evidence>
<reference evidence="2 3" key="1">
    <citation type="submission" date="2019-02" db="EMBL/GenBank/DDBJ databases">
        <title>Genome sequencing of the rare red list fungi Phellinidium pouzarii.</title>
        <authorList>
            <person name="Buettner E."/>
            <person name="Kellner H."/>
        </authorList>
    </citation>
    <scope>NUCLEOTIDE SEQUENCE [LARGE SCALE GENOMIC DNA]</scope>
    <source>
        <strain evidence="2 3">DSM 108285</strain>
    </source>
</reference>
<evidence type="ECO:0000313" key="2">
    <source>
        <dbReference type="EMBL" id="THH12230.1"/>
    </source>
</evidence>